<dbReference type="Gene3D" id="3.30.1330.30">
    <property type="match status" value="1"/>
</dbReference>
<reference evidence="5 6" key="1">
    <citation type="submission" date="2019-03" db="EMBL/GenBank/DDBJ databases">
        <title>Genomic Encyclopedia of Type Strains, Phase IV (KMG-IV): sequencing the most valuable type-strain genomes for metagenomic binning, comparative biology and taxonomic classification.</title>
        <authorList>
            <person name="Goeker M."/>
        </authorList>
    </citation>
    <scope>NUCLEOTIDE SEQUENCE [LARGE SCALE GENOMIC DNA]</scope>
    <source>
        <strain evidence="5 6">DSM 28287</strain>
    </source>
</reference>
<protein>
    <submittedName>
        <fullName evidence="5">TrmH family RNA methyltransferase</fullName>
    </submittedName>
</protein>
<dbReference type="GO" id="GO:0008173">
    <property type="term" value="F:RNA methyltransferase activity"/>
    <property type="evidence" value="ECO:0007669"/>
    <property type="project" value="InterPro"/>
</dbReference>
<gene>
    <name evidence="5" type="ORF">EV211_10241</name>
</gene>
<dbReference type="SMART" id="SM00967">
    <property type="entry name" value="SpoU_sub_bind"/>
    <property type="match status" value="1"/>
</dbReference>
<dbReference type="AlphaFoldDB" id="A0A4V3CS95"/>
<dbReference type="InterPro" id="IPR029064">
    <property type="entry name" value="Ribosomal_eL30-like_sf"/>
</dbReference>
<evidence type="ECO:0000256" key="2">
    <source>
        <dbReference type="ARBA" id="ARBA00022603"/>
    </source>
</evidence>
<comment type="caution">
    <text evidence="5">The sequence shown here is derived from an EMBL/GenBank/DDBJ whole genome shotgun (WGS) entry which is preliminary data.</text>
</comment>
<keyword evidence="2 5" id="KW-0489">Methyltransferase</keyword>
<evidence type="ECO:0000313" key="5">
    <source>
        <dbReference type="EMBL" id="TDP59802.1"/>
    </source>
</evidence>
<evidence type="ECO:0000256" key="3">
    <source>
        <dbReference type="ARBA" id="ARBA00022679"/>
    </source>
</evidence>
<evidence type="ECO:0000256" key="1">
    <source>
        <dbReference type="ARBA" id="ARBA00007228"/>
    </source>
</evidence>
<proteinExistence type="inferred from homology"/>
<dbReference type="PANTHER" id="PTHR43191">
    <property type="entry name" value="RRNA METHYLTRANSFERASE 3"/>
    <property type="match status" value="1"/>
</dbReference>
<dbReference type="RefSeq" id="WP_133527504.1">
    <property type="nucleotide sequence ID" value="NZ_CALCQM010000046.1"/>
</dbReference>
<keyword evidence="6" id="KW-1185">Reference proteome</keyword>
<dbReference type="SUPFAM" id="SSF75217">
    <property type="entry name" value="alpha/beta knot"/>
    <property type="match status" value="1"/>
</dbReference>
<name>A0A4V3CS95_9FIRM</name>
<dbReference type="OrthoDB" id="9794400at2"/>
<accession>A0A4V3CS95</accession>
<dbReference type="InterPro" id="IPR013123">
    <property type="entry name" value="SpoU_subst-bd"/>
</dbReference>
<organism evidence="5 6">
    <name type="scientific">Aminicella lysinilytica</name>
    <dbReference type="NCBI Taxonomy" id="433323"/>
    <lineage>
        <taxon>Bacteria</taxon>
        <taxon>Bacillati</taxon>
        <taxon>Bacillota</taxon>
        <taxon>Clostridia</taxon>
        <taxon>Peptostreptococcales</taxon>
        <taxon>Anaerovoracaceae</taxon>
        <taxon>Aminicella</taxon>
    </lineage>
</organism>
<sequence>MGKYIESRDNRIIKECVRLTRKKYRDKEERYLIEGENLIGEALSEEIDISALLIRDGTTFNGSDRVDTYIIEPGLFDSIAQTETSQGVLAVVAKKKFTVATLAEVNKRGINFIVLDRLQDPGNIGTIIRTAEGAGYGAVITVKGTADVYSPKVVRAAAGSVFRIPIVSVEDGRELRETVDRLGKRLAVTCLNNDKFYYDEDIRKDIALVIGNEGGGCSPDLINDADIRVMIPMKGKLESLNASVAAGILMYEAMRQ</sequence>
<dbReference type="Pfam" id="PF00588">
    <property type="entry name" value="SpoU_methylase"/>
    <property type="match status" value="1"/>
</dbReference>
<dbReference type="Gene3D" id="3.40.1280.10">
    <property type="match status" value="1"/>
</dbReference>
<dbReference type="PANTHER" id="PTHR43191:SF2">
    <property type="entry name" value="RRNA METHYLTRANSFERASE 3, MITOCHONDRIAL"/>
    <property type="match status" value="1"/>
</dbReference>
<evidence type="ECO:0000259" key="4">
    <source>
        <dbReference type="SMART" id="SM00967"/>
    </source>
</evidence>
<dbReference type="InterPro" id="IPR053888">
    <property type="entry name" value="MRM3-like_sub_bind"/>
</dbReference>
<dbReference type="GO" id="GO:0003723">
    <property type="term" value="F:RNA binding"/>
    <property type="evidence" value="ECO:0007669"/>
    <property type="project" value="InterPro"/>
</dbReference>
<keyword evidence="3 5" id="KW-0808">Transferase</keyword>
<dbReference type="InterPro" id="IPR029026">
    <property type="entry name" value="tRNA_m1G_MTases_N"/>
</dbReference>
<dbReference type="GO" id="GO:0005737">
    <property type="term" value="C:cytoplasm"/>
    <property type="evidence" value="ECO:0007669"/>
    <property type="project" value="UniProtKB-ARBA"/>
</dbReference>
<dbReference type="SUPFAM" id="SSF55315">
    <property type="entry name" value="L30e-like"/>
    <property type="match status" value="1"/>
</dbReference>
<evidence type="ECO:0000313" key="6">
    <source>
        <dbReference type="Proteomes" id="UP000295500"/>
    </source>
</evidence>
<dbReference type="GO" id="GO:0032259">
    <property type="term" value="P:methylation"/>
    <property type="evidence" value="ECO:0007669"/>
    <property type="project" value="UniProtKB-KW"/>
</dbReference>
<dbReference type="Proteomes" id="UP000295500">
    <property type="component" value="Unassembled WGS sequence"/>
</dbReference>
<dbReference type="Pfam" id="PF22435">
    <property type="entry name" value="MRM3-like_sub_bind"/>
    <property type="match status" value="1"/>
</dbReference>
<comment type="similarity">
    <text evidence="1">Belongs to the class IV-like SAM-binding methyltransferase superfamily. RNA methyltransferase TrmH family.</text>
</comment>
<dbReference type="InterPro" id="IPR029028">
    <property type="entry name" value="Alpha/beta_knot_MTases"/>
</dbReference>
<feature type="domain" description="RNA 2-O ribose methyltransferase substrate binding" evidence="4">
    <location>
        <begin position="32"/>
        <end position="98"/>
    </location>
</feature>
<dbReference type="InterPro" id="IPR051259">
    <property type="entry name" value="rRNA_Methyltransferase"/>
</dbReference>
<dbReference type="GO" id="GO:0006396">
    <property type="term" value="P:RNA processing"/>
    <property type="evidence" value="ECO:0007669"/>
    <property type="project" value="InterPro"/>
</dbReference>
<dbReference type="InterPro" id="IPR001537">
    <property type="entry name" value="SpoU_MeTrfase"/>
</dbReference>
<dbReference type="CDD" id="cd18095">
    <property type="entry name" value="SpoU-like_rRNA-MTase"/>
    <property type="match status" value="1"/>
</dbReference>
<dbReference type="EMBL" id="SNXO01000002">
    <property type="protein sequence ID" value="TDP59802.1"/>
    <property type="molecule type" value="Genomic_DNA"/>
</dbReference>